<dbReference type="EMBL" id="GBXM01052287">
    <property type="protein sequence ID" value="JAH56290.1"/>
    <property type="molecule type" value="Transcribed_RNA"/>
</dbReference>
<proteinExistence type="predicted"/>
<name>A0A0E9TTS4_ANGAN</name>
<accession>A0A0E9TTS4</accession>
<protein>
    <submittedName>
        <fullName evidence="1">Uncharacterized protein</fullName>
    </submittedName>
</protein>
<dbReference type="AlphaFoldDB" id="A0A0E9TTS4"/>
<reference evidence="1" key="2">
    <citation type="journal article" date="2015" name="Fish Shellfish Immunol.">
        <title>Early steps in the European eel (Anguilla anguilla)-Vibrio vulnificus interaction in the gills: Role of the RtxA13 toxin.</title>
        <authorList>
            <person name="Callol A."/>
            <person name="Pajuelo D."/>
            <person name="Ebbesson L."/>
            <person name="Teles M."/>
            <person name="MacKenzie S."/>
            <person name="Amaro C."/>
        </authorList>
    </citation>
    <scope>NUCLEOTIDE SEQUENCE</scope>
</reference>
<sequence length="26" mass="3139">MDLDRDLHWTGLRRHWGGLDTDKETD</sequence>
<organism evidence="1">
    <name type="scientific">Anguilla anguilla</name>
    <name type="common">European freshwater eel</name>
    <name type="synonym">Muraena anguilla</name>
    <dbReference type="NCBI Taxonomy" id="7936"/>
    <lineage>
        <taxon>Eukaryota</taxon>
        <taxon>Metazoa</taxon>
        <taxon>Chordata</taxon>
        <taxon>Craniata</taxon>
        <taxon>Vertebrata</taxon>
        <taxon>Euteleostomi</taxon>
        <taxon>Actinopterygii</taxon>
        <taxon>Neopterygii</taxon>
        <taxon>Teleostei</taxon>
        <taxon>Anguilliformes</taxon>
        <taxon>Anguillidae</taxon>
        <taxon>Anguilla</taxon>
    </lineage>
</organism>
<evidence type="ECO:0000313" key="1">
    <source>
        <dbReference type="EMBL" id="JAH56290.1"/>
    </source>
</evidence>
<reference evidence="1" key="1">
    <citation type="submission" date="2014-11" db="EMBL/GenBank/DDBJ databases">
        <authorList>
            <person name="Amaro Gonzalez C."/>
        </authorList>
    </citation>
    <scope>NUCLEOTIDE SEQUENCE</scope>
</reference>